<evidence type="ECO:0000313" key="1">
    <source>
        <dbReference type="EMBL" id="SOB70924.1"/>
    </source>
</evidence>
<dbReference type="STRING" id="39488.ERS852450_01240"/>
<dbReference type="KEGG" id="ehl:EHLA_0147"/>
<evidence type="ECO:0000313" key="2">
    <source>
        <dbReference type="Proteomes" id="UP000217549"/>
    </source>
</evidence>
<sequence length="89" mass="11149">MRIWCKLFEKNHMLKDTVMENYDISMSRTAKVYDCLERACYEFDLEKPLWLDKNKREFISHARTRFYQDNFIEHIDFDYLDFQVIEEDY</sequence>
<protein>
    <submittedName>
        <fullName evidence="1">Uncharacterized protein</fullName>
    </submittedName>
</protein>
<dbReference type="Proteomes" id="UP000217549">
    <property type="component" value="Chromosome I"/>
</dbReference>
<dbReference type="AlphaFoldDB" id="A0A285PMW3"/>
<organism evidence="1 2">
    <name type="scientific">Anaerobutyricum hallii</name>
    <dbReference type="NCBI Taxonomy" id="39488"/>
    <lineage>
        <taxon>Bacteria</taxon>
        <taxon>Bacillati</taxon>
        <taxon>Bacillota</taxon>
        <taxon>Clostridia</taxon>
        <taxon>Lachnospirales</taxon>
        <taxon>Lachnospiraceae</taxon>
        <taxon>Anaerobutyricum</taxon>
    </lineage>
</organism>
<reference evidence="2" key="1">
    <citation type="submission" date="2017-09" db="EMBL/GenBank/DDBJ databases">
        <authorList>
            <person name="Shetty A S."/>
        </authorList>
    </citation>
    <scope>NUCLEOTIDE SEQUENCE [LARGE SCALE GENOMIC DNA]</scope>
</reference>
<accession>A0A285PMW3</accession>
<name>A0A285PMW3_9FIRM</name>
<proteinExistence type="predicted"/>
<gene>
    <name evidence="1" type="ORF">EHLA_0147</name>
</gene>
<keyword evidence="2" id="KW-1185">Reference proteome</keyword>
<dbReference type="RefSeq" id="WP_096238946.1">
    <property type="nucleotide sequence ID" value="NZ_LT907978.1"/>
</dbReference>
<dbReference type="EMBL" id="LT907978">
    <property type="protein sequence ID" value="SOB70924.1"/>
    <property type="molecule type" value="Genomic_DNA"/>
</dbReference>